<proteinExistence type="predicted"/>
<protein>
    <submittedName>
        <fullName evidence="1">Uncharacterized protein</fullName>
    </submittedName>
</protein>
<dbReference type="AlphaFoldDB" id="A0A0E9XS11"/>
<reference evidence="1" key="2">
    <citation type="journal article" date="2015" name="Fish Shellfish Immunol.">
        <title>Early steps in the European eel (Anguilla anguilla)-Vibrio vulnificus interaction in the gills: Role of the RtxA13 toxin.</title>
        <authorList>
            <person name="Callol A."/>
            <person name="Pajuelo D."/>
            <person name="Ebbesson L."/>
            <person name="Teles M."/>
            <person name="MacKenzie S."/>
            <person name="Amaro C."/>
        </authorList>
    </citation>
    <scope>NUCLEOTIDE SEQUENCE</scope>
</reference>
<name>A0A0E9XS11_ANGAN</name>
<accession>A0A0E9XS11</accession>
<sequence length="52" mass="5995">MHSKIRLCSAPIFRRGLRDVWFARYAGSSAFVRPHENTENAVFNDLCVGERL</sequence>
<organism evidence="1">
    <name type="scientific">Anguilla anguilla</name>
    <name type="common">European freshwater eel</name>
    <name type="synonym">Muraena anguilla</name>
    <dbReference type="NCBI Taxonomy" id="7936"/>
    <lineage>
        <taxon>Eukaryota</taxon>
        <taxon>Metazoa</taxon>
        <taxon>Chordata</taxon>
        <taxon>Craniata</taxon>
        <taxon>Vertebrata</taxon>
        <taxon>Euteleostomi</taxon>
        <taxon>Actinopterygii</taxon>
        <taxon>Neopterygii</taxon>
        <taxon>Teleostei</taxon>
        <taxon>Anguilliformes</taxon>
        <taxon>Anguillidae</taxon>
        <taxon>Anguilla</taxon>
    </lineage>
</organism>
<dbReference type="EMBL" id="GBXM01003932">
    <property type="protein sequence ID" value="JAI04646.1"/>
    <property type="molecule type" value="Transcribed_RNA"/>
</dbReference>
<reference evidence="1" key="1">
    <citation type="submission" date="2014-11" db="EMBL/GenBank/DDBJ databases">
        <authorList>
            <person name="Amaro Gonzalez C."/>
        </authorList>
    </citation>
    <scope>NUCLEOTIDE SEQUENCE</scope>
</reference>
<evidence type="ECO:0000313" key="1">
    <source>
        <dbReference type="EMBL" id="JAI04646.1"/>
    </source>
</evidence>